<dbReference type="InterPro" id="IPR036236">
    <property type="entry name" value="Znf_C2H2_sf"/>
</dbReference>
<feature type="compositionally biased region" description="Basic and acidic residues" evidence="1">
    <location>
        <begin position="209"/>
        <end position="231"/>
    </location>
</feature>
<feature type="compositionally biased region" description="Basic and acidic residues" evidence="1">
    <location>
        <begin position="781"/>
        <end position="803"/>
    </location>
</feature>
<feature type="compositionally biased region" description="Polar residues" evidence="1">
    <location>
        <begin position="295"/>
        <end position="305"/>
    </location>
</feature>
<feature type="region of interest" description="Disordered" evidence="1">
    <location>
        <begin position="335"/>
        <end position="391"/>
    </location>
</feature>
<protein>
    <recommendedName>
        <fullName evidence="2">C2H2-type domain-containing protein</fullName>
    </recommendedName>
</protein>
<organism evidence="3 4">
    <name type="scientific">Alosa alosa</name>
    <name type="common">allis shad</name>
    <dbReference type="NCBI Taxonomy" id="278164"/>
    <lineage>
        <taxon>Eukaryota</taxon>
        <taxon>Metazoa</taxon>
        <taxon>Chordata</taxon>
        <taxon>Craniata</taxon>
        <taxon>Vertebrata</taxon>
        <taxon>Euteleostomi</taxon>
        <taxon>Actinopterygii</taxon>
        <taxon>Neopterygii</taxon>
        <taxon>Teleostei</taxon>
        <taxon>Clupei</taxon>
        <taxon>Clupeiformes</taxon>
        <taxon>Clupeoidei</taxon>
        <taxon>Clupeidae</taxon>
        <taxon>Alosa</taxon>
    </lineage>
</organism>
<feature type="compositionally biased region" description="Basic and acidic residues" evidence="1">
    <location>
        <begin position="810"/>
        <end position="836"/>
    </location>
</feature>
<feature type="compositionally biased region" description="Basic and acidic residues" evidence="1">
    <location>
        <begin position="409"/>
        <end position="503"/>
    </location>
</feature>
<comment type="caution">
    <text evidence="3">The sequence shown here is derived from an EMBL/GenBank/DDBJ whole genome shotgun (WGS) entry which is preliminary data.</text>
</comment>
<feature type="compositionally biased region" description="Low complexity" evidence="1">
    <location>
        <begin position="232"/>
        <end position="247"/>
    </location>
</feature>
<feature type="region of interest" description="Disordered" evidence="1">
    <location>
        <begin position="687"/>
        <end position="711"/>
    </location>
</feature>
<gene>
    <name evidence="3" type="ORF">AALO_G00258640</name>
</gene>
<dbReference type="AlphaFoldDB" id="A0AAV6FPN9"/>
<dbReference type="EMBL" id="JADWDJ010000020">
    <property type="protein sequence ID" value="KAG5264843.1"/>
    <property type="molecule type" value="Genomic_DNA"/>
</dbReference>
<feature type="region of interest" description="Disordered" evidence="1">
    <location>
        <begin position="209"/>
        <end position="305"/>
    </location>
</feature>
<feature type="compositionally biased region" description="Basic and acidic residues" evidence="1">
    <location>
        <begin position="276"/>
        <end position="287"/>
    </location>
</feature>
<dbReference type="Proteomes" id="UP000823561">
    <property type="component" value="Chromosome 20"/>
</dbReference>
<evidence type="ECO:0000256" key="1">
    <source>
        <dbReference type="SAM" id="MobiDB-lite"/>
    </source>
</evidence>
<evidence type="ECO:0000313" key="3">
    <source>
        <dbReference type="EMBL" id="KAG5264843.1"/>
    </source>
</evidence>
<feature type="region of interest" description="Disordered" evidence="1">
    <location>
        <begin position="405"/>
        <end position="565"/>
    </location>
</feature>
<feature type="region of interest" description="Disordered" evidence="1">
    <location>
        <begin position="653"/>
        <end position="675"/>
    </location>
</feature>
<feature type="compositionally biased region" description="Polar residues" evidence="1">
    <location>
        <begin position="578"/>
        <end position="591"/>
    </location>
</feature>
<feature type="region of interest" description="Disordered" evidence="1">
    <location>
        <begin position="23"/>
        <end position="42"/>
    </location>
</feature>
<evidence type="ECO:0000313" key="4">
    <source>
        <dbReference type="Proteomes" id="UP000823561"/>
    </source>
</evidence>
<feature type="region of interest" description="Disordered" evidence="1">
    <location>
        <begin position="578"/>
        <end position="616"/>
    </location>
</feature>
<evidence type="ECO:0000259" key="2">
    <source>
        <dbReference type="PROSITE" id="PS00028"/>
    </source>
</evidence>
<keyword evidence="4" id="KW-1185">Reference proteome</keyword>
<feature type="compositionally biased region" description="Basic and acidic residues" evidence="1">
    <location>
        <begin position="343"/>
        <end position="391"/>
    </location>
</feature>
<feature type="compositionally biased region" description="Basic and acidic residues" evidence="1">
    <location>
        <begin position="511"/>
        <end position="521"/>
    </location>
</feature>
<sequence>MRKQTSWQKRQLRKEEVQLNIPLSRSEVKKKKKKKKRPTNNRKLQTALVEKMADIITTEYDDDSGNDFIQCEYCDKSIRGDTQYRIHLTTSQHLKKKESMNLWDDMPVWESFLDYLDYLKLDEPIIGLSCLEQMESQALGNGQFRLKYKCKMCSLEADLPAMASHVVGRKHRQKFLELHRPDLITWDNKYSLSQQGKVIRAKAEVIERQEGRGKPVDLHPRQRNSRGDGPRRGNAPPNPRFQNPRQNMGPQQGGLDRCQQRYGPADMDIPPQDFPEDPRYQRKRVDDGYYPESIPKTTVMRSPTQKMTTVEGRLWMSLQGKHMTKVTAMSHLTMKMNLGRPPPGDDQRPYEDDNHSGQRYSDRDFPPRPYEDPHARAYQEETPHQHPDDSYGERVYAERDSSGHLYPQIDHRQPGISEDRKQAYPEEDAYNRRVQEDVERERYGRRESTEWHPKEDTDRRFLARNGSERQYSERGFEPHHSSHGDGRERSHTGYDTERNRGGEARYGGEMPESRMERDWAEARGPPSRPSNTLGRPRSDLPQHQGATHQESLPSRKRRSRFSDCTEAEKELLQKYQMAQTVSERLSQNPPTKVQKHSESVRLREDYRERGGAQQDPANVMDVLKDVQIESVEEANFLKNKLCSLLKEFQANKSGVRDDRTPPMGSRDYEQPRRESVERLLFDEYSQRRREMAAAGHDRDQIQERPSSDYSYRVKEMSTVGRSHDEIQERPPSDYGYRVREMSTVGRSHDEIQERPPSDDYNYSMREMPAVGRGLDNFHQASQERFDRRSYERDGPQRRREFPRPAEMFEDYPRDDFHRGERRSPPPESSFRFREGSQRSYFDGPLEEHPRDFRPHPAQTHFIEDRRTPPSSLDKIASTLLHLVSHK</sequence>
<dbReference type="SUPFAM" id="SSF57667">
    <property type="entry name" value="beta-beta-alpha zinc fingers"/>
    <property type="match status" value="1"/>
</dbReference>
<dbReference type="InterPro" id="IPR013087">
    <property type="entry name" value="Znf_C2H2_type"/>
</dbReference>
<accession>A0AAV6FPN9</accession>
<feature type="compositionally biased region" description="Basic and acidic residues" evidence="1">
    <location>
        <begin position="845"/>
        <end position="854"/>
    </location>
</feature>
<feature type="domain" description="C2H2-type" evidence="2">
    <location>
        <begin position="71"/>
        <end position="93"/>
    </location>
</feature>
<feature type="compositionally biased region" description="Basic and acidic residues" evidence="1">
    <location>
        <begin position="654"/>
        <end position="675"/>
    </location>
</feature>
<proteinExistence type="predicted"/>
<dbReference type="PROSITE" id="PS00028">
    <property type="entry name" value="ZINC_FINGER_C2H2_1"/>
    <property type="match status" value="1"/>
</dbReference>
<feature type="region of interest" description="Disordered" evidence="1">
    <location>
        <begin position="717"/>
        <end position="736"/>
    </location>
</feature>
<reference evidence="3" key="1">
    <citation type="submission" date="2020-10" db="EMBL/GenBank/DDBJ databases">
        <title>Chromosome-scale genome assembly of the Allis shad, Alosa alosa.</title>
        <authorList>
            <person name="Margot Z."/>
            <person name="Christophe K."/>
            <person name="Cabau C."/>
            <person name="Louis A."/>
            <person name="Berthelot C."/>
            <person name="Parey E."/>
            <person name="Roest Crollius H."/>
            <person name="Montfort J."/>
            <person name="Robinson-Rechavi M."/>
            <person name="Bucao C."/>
            <person name="Bouchez O."/>
            <person name="Gislard M."/>
            <person name="Lluch J."/>
            <person name="Milhes M."/>
            <person name="Lampietro C."/>
            <person name="Lopez Roques C."/>
            <person name="Donnadieu C."/>
            <person name="Braasch I."/>
            <person name="Desvignes T."/>
            <person name="Postlethwait J."/>
            <person name="Bobe J."/>
            <person name="Guiguen Y."/>
        </authorList>
    </citation>
    <scope>NUCLEOTIDE SEQUENCE</scope>
    <source>
        <strain evidence="3">M-15738</strain>
        <tissue evidence="3">Blood</tissue>
    </source>
</reference>
<feature type="region of interest" description="Disordered" evidence="1">
    <location>
        <begin position="742"/>
        <end position="871"/>
    </location>
</feature>
<name>A0AAV6FPN9_9TELE</name>
<feature type="compositionally biased region" description="Basic residues" evidence="1">
    <location>
        <begin position="28"/>
        <end position="40"/>
    </location>
</feature>
<feature type="compositionally biased region" description="Basic and acidic residues" evidence="1">
    <location>
        <begin position="595"/>
        <end position="610"/>
    </location>
</feature>
<feature type="compositionally biased region" description="Basic and acidic residues" evidence="1">
    <location>
        <begin position="742"/>
        <end position="757"/>
    </location>
</feature>